<protein>
    <submittedName>
        <fullName evidence="5">NAD(P)H-dependent oxidoreductase</fullName>
        <ecNumber evidence="5">1.-.-.-</ecNumber>
    </submittedName>
</protein>
<name>A0ABV6XKJ3_9ACTN</name>
<evidence type="ECO:0000259" key="4">
    <source>
        <dbReference type="Pfam" id="PF02525"/>
    </source>
</evidence>
<dbReference type="PANTHER" id="PTHR10204:SF34">
    <property type="entry name" value="NAD(P)H DEHYDROGENASE [QUINONE] 1 ISOFORM 1"/>
    <property type="match status" value="1"/>
</dbReference>
<dbReference type="InterPro" id="IPR003680">
    <property type="entry name" value="Flavodoxin_fold"/>
</dbReference>
<dbReference type="GO" id="GO:0016491">
    <property type="term" value="F:oxidoreductase activity"/>
    <property type="evidence" value="ECO:0007669"/>
    <property type="project" value="UniProtKB-KW"/>
</dbReference>
<dbReference type="Pfam" id="PF02525">
    <property type="entry name" value="Flavodoxin_2"/>
    <property type="match status" value="1"/>
</dbReference>
<dbReference type="EC" id="1.-.-.-" evidence="5"/>
<keyword evidence="2 5" id="KW-0560">Oxidoreductase</keyword>
<feature type="region of interest" description="Disordered" evidence="3">
    <location>
        <begin position="218"/>
        <end position="258"/>
    </location>
</feature>
<dbReference type="Proteomes" id="UP001592581">
    <property type="component" value="Unassembled WGS sequence"/>
</dbReference>
<feature type="domain" description="Flavodoxin-like fold" evidence="4">
    <location>
        <begin position="1"/>
        <end position="205"/>
    </location>
</feature>
<dbReference type="InterPro" id="IPR051545">
    <property type="entry name" value="NAD(P)H_dehydrogenase_qn"/>
</dbReference>
<dbReference type="Gene3D" id="3.40.50.360">
    <property type="match status" value="1"/>
</dbReference>
<dbReference type="SUPFAM" id="SSF52218">
    <property type="entry name" value="Flavoproteins"/>
    <property type="match status" value="1"/>
</dbReference>
<dbReference type="RefSeq" id="WP_380564262.1">
    <property type="nucleotide sequence ID" value="NZ_JBEUKS010000003.1"/>
</dbReference>
<dbReference type="InterPro" id="IPR029039">
    <property type="entry name" value="Flavoprotein-like_sf"/>
</dbReference>
<reference evidence="5 6" key="1">
    <citation type="submission" date="2024-06" db="EMBL/GenBank/DDBJ databases">
        <authorList>
            <person name="Lee S.D."/>
        </authorList>
    </citation>
    <scope>NUCLEOTIDE SEQUENCE [LARGE SCALE GENOMIC DNA]</scope>
    <source>
        <strain evidence="5 6">N1-10</strain>
    </source>
</reference>
<evidence type="ECO:0000256" key="1">
    <source>
        <dbReference type="ARBA" id="ARBA00006252"/>
    </source>
</evidence>
<accession>A0ABV6XKJ3</accession>
<dbReference type="EMBL" id="JBEUKS010000003">
    <property type="protein sequence ID" value="MFC1438707.1"/>
    <property type="molecule type" value="Genomic_DNA"/>
</dbReference>
<evidence type="ECO:0000313" key="5">
    <source>
        <dbReference type="EMBL" id="MFC1438707.1"/>
    </source>
</evidence>
<gene>
    <name evidence="5" type="ORF">ABUW04_10605</name>
</gene>
<sequence length="258" mass="28039">MNVLIVHAHPDPHSLTASLKDLAVEALRADGHEVVVSDLYAMKWQAAADFDDFDGITGPDFMHASGAAYGSGRLARDIRAEQQKLLDADLVVLHFPLWWFTVPAILKGWIDRVFCYDFAYGAGIPRYGAGPFAGKRAMVATTVGGRAGHYTDRGVNGPIADLLFPINHGVLFFTGFDVLPPFVEPSAVHLDDRQYSGIAERYRRRLATAFTAEPIRYRPESGGDYTGLTHPDGSELAPGTETPDSSGFALHTAGPDRP</sequence>
<comment type="similarity">
    <text evidence="1">Belongs to the NAD(P)H dehydrogenase (quinone) family.</text>
</comment>
<dbReference type="PANTHER" id="PTHR10204">
    <property type="entry name" value="NAD P H OXIDOREDUCTASE-RELATED"/>
    <property type="match status" value="1"/>
</dbReference>
<proteinExistence type="inferred from homology"/>
<organism evidence="5 6">
    <name type="scientific">Streptacidiphilus jeojiensis</name>
    <dbReference type="NCBI Taxonomy" id="3229225"/>
    <lineage>
        <taxon>Bacteria</taxon>
        <taxon>Bacillati</taxon>
        <taxon>Actinomycetota</taxon>
        <taxon>Actinomycetes</taxon>
        <taxon>Kitasatosporales</taxon>
        <taxon>Streptomycetaceae</taxon>
        <taxon>Streptacidiphilus</taxon>
    </lineage>
</organism>
<evidence type="ECO:0000256" key="3">
    <source>
        <dbReference type="SAM" id="MobiDB-lite"/>
    </source>
</evidence>
<comment type="caution">
    <text evidence="5">The sequence shown here is derived from an EMBL/GenBank/DDBJ whole genome shotgun (WGS) entry which is preliminary data.</text>
</comment>
<evidence type="ECO:0000256" key="2">
    <source>
        <dbReference type="ARBA" id="ARBA00023002"/>
    </source>
</evidence>
<keyword evidence="6" id="KW-1185">Reference proteome</keyword>
<evidence type="ECO:0000313" key="6">
    <source>
        <dbReference type="Proteomes" id="UP001592581"/>
    </source>
</evidence>